<evidence type="ECO:0000259" key="13">
    <source>
        <dbReference type="PROSITE" id="PS50893"/>
    </source>
</evidence>
<evidence type="ECO:0000313" key="14">
    <source>
        <dbReference type="EMBL" id="GGA78405.1"/>
    </source>
</evidence>
<feature type="transmembrane region" description="Helical" evidence="12">
    <location>
        <begin position="793"/>
        <end position="811"/>
    </location>
</feature>
<dbReference type="InterPro" id="IPR027417">
    <property type="entry name" value="P-loop_NTPase"/>
</dbReference>
<dbReference type="PANTHER" id="PTHR43790">
    <property type="entry name" value="CARBOHYDRATE TRANSPORT ATP-BINDING PROTEIN MG119-RELATED"/>
    <property type="match status" value="1"/>
</dbReference>
<keyword evidence="3" id="KW-0813">Transport</keyword>
<dbReference type="GO" id="GO:0016887">
    <property type="term" value="F:ATP hydrolysis activity"/>
    <property type="evidence" value="ECO:0007669"/>
    <property type="project" value="InterPro"/>
</dbReference>
<evidence type="ECO:0000256" key="7">
    <source>
        <dbReference type="ARBA" id="ARBA00022737"/>
    </source>
</evidence>
<feature type="domain" description="ABC transporter" evidence="13">
    <location>
        <begin position="23"/>
        <end position="264"/>
    </location>
</feature>
<feature type="transmembrane region" description="Helical" evidence="12">
    <location>
        <begin position="622"/>
        <end position="640"/>
    </location>
</feature>
<dbReference type="PROSITE" id="PS50893">
    <property type="entry name" value="ABC_TRANSPORTER_2"/>
    <property type="match status" value="2"/>
</dbReference>
<feature type="domain" description="ABC transporter" evidence="13">
    <location>
        <begin position="270"/>
        <end position="498"/>
    </location>
</feature>
<keyword evidence="9" id="KW-0067">ATP-binding</keyword>
<evidence type="ECO:0000256" key="10">
    <source>
        <dbReference type="ARBA" id="ARBA00022989"/>
    </source>
</evidence>
<keyword evidence="5" id="KW-0762">Sugar transport</keyword>
<dbReference type="AlphaFoldDB" id="A0A916S216"/>
<dbReference type="InterPro" id="IPR001851">
    <property type="entry name" value="ABC_transp_permease"/>
</dbReference>
<keyword evidence="4" id="KW-1003">Cell membrane</keyword>
<evidence type="ECO:0000256" key="5">
    <source>
        <dbReference type="ARBA" id="ARBA00022597"/>
    </source>
</evidence>
<evidence type="ECO:0000256" key="8">
    <source>
        <dbReference type="ARBA" id="ARBA00022741"/>
    </source>
</evidence>
<keyword evidence="8" id="KW-0547">Nucleotide-binding</keyword>
<sequence>MLDAMLEPAPTAVPLDANREALLRLQSIGKSYGSTRANHDINLEIHAGEVLGLVGANGAGKSTLMRILCGVTMPSDGTMRLAGEPLDLAAFSPAEARRRGIRIAWQELSLSPNLSVAENFYVEQPQFARLNPLWLRDYHRLAKEALERIFPGARVPTSQLVGELSIAERQMVEIARAASDPQLKLLILDEPTSSLGAERSRQLRSFVRNLTARGIGVIFISHKLSEVIDISDRVVAMRNGQVVWVRQAEGTSIADLVDAMGGAGAAQERLAREHVSDGEVRVRLSGDRFGPEPIELKSGEIIGIAGLEGSGQRDLLAALFSRKPPADIMRNGRTRYVSGDRGYEGVFPLWSVLDNISIGRIARRSPLSLVRDGQERPVARERARRLALDEQRLDSNILDLSGGNQQKALVARALDEDADIILLDDPTRGVDIAAKGDFYRLVREIANAGKLVIWHSTEDLEFLQCDRVLVFAGGEIVAELTGSDISEEAIVAASFLQPKKPPEAPSEGRTRVIATALRAIPFVSLLAVFAIMTSINPLVASTFGLELLLAPAVTLVLIALAQMFVVGGSEIDLGVGGFTGFINVVSATILVASPLLGIGALVAGLLGYALIGFIIQARAIPAIVVTLGASFIWMGMGQTIQSSPGGSAPSWLAPLFNWSLWGLPTPLILIALAGMVAVCLDRSPTGTILRAFGSGTRALERAGWSPIRYAMLRYVIAAAFAMVAGLYVTATNHASDINAGASFTLLSIAAVVIGGCQLLGGFIAPLGVVAGAVTLALIGALLASLGVNTDYNAAVQGSLLIAILALQALALRRRKNG</sequence>
<dbReference type="Gene3D" id="3.40.50.300">
    <property type="entry name" value="P-loop containing nucleotide triphosphate hydrolases"/>
    <property type="match status" value="2"/>
</dbReference>
<comment type="similarity">
    <text evidence="2">Belongs to the ABC transporter superfamily.</text>
</comment>
<evidence type="ECO:0000256" key="2">
    <source>
        <dbReference type="ARBA" id="ARBA00005417"/>
    </source>
</evidence>
<keyword evidence="10 12" id="KW-1133">Transmembrane helix</keyword>
<accession>A0A916S216</accession>
<dbReference type="RefSeq" id="WP_188722466.1">
    <property type="nucleotide sequence ID" value="NZ_BMIF01000014.1"/>
</dbReference>
<organism evidence="14 15">
    <name type="scientific">Nitratireductor aestuarii</name>
    <dbReference type="NCBI Taxonomy" id="1735103"/>
    <lineage>
        <taxon>Bacteria</taxon>
        <taxon>Pseudomonadati</taxon>
        <taxon>Pseudomonadota</taxon>
        <taxon>Alphaproteobacteria</taxon>
        <taxon>Hyphomicrobiales</taxon>
        <taxon>Phyllobacteriaceae</taxon>
        <taxon>Nitratireductor</taxon>
    </lineage>
</organism>
<dbReference type="GO" id="GO:0005524">
    <property type="term" value="F:ATP binding"/>
    <property type="evidence" value="ECO:0007669"/>
    <property type="project" value="UniProtKB-KW"/>
</dbReference>
<keyword evidence="11 12" id="KW-0472">Membrane</keyword>
<evidence type="ECO:0000256" key="3">
    <source>
        <dbReference type="ARBA" id="ARBA00022448"/>
    </source>
</evidence>
<dbReference type="CDD" id="cd06579">
    <property type="entry name" value="TM_PBP1_transp_AraH_like"/>
    <property type="match status" value="1"/>
</dbReference>
<dbReference type="SUPFAM" id="SSF52540">
    <property type="entry name" value="P-loop containing nucleoside triphosphate hydrolases"/>
    <property type="match status" value="2"/>
</dbReference>
<keyword evidence="15" id="KW-1185">Reference proteome</keyword>
<dbReference type="CDD" id="cd03216">
    <property type="entry name" value="ABC_Carb_Monos_I"/>
    <property type="match status" value="1"/>
</dbReference>
<name>A0A916S216_9HYPH</name>
<dbReference type="PANTHER" id="PTHR43790:SF9">
    <property type="entry name" value="GALACTOFURANOSE TRANSPORTER ATP-BINDING PROTEIN YTFR"/>
    <property type="match status" value="1"/>
</dbReference>
<evidence type="ECO:0000256" key="1">
    <source>
        <dbReference type="ARBA" id="ARBA00004651"/>
    </source>
</evidence>
<comment type="caution">
    <text evidence="14">The sequence shown here is derived from an EMBL/GenBank/DDBJ whole genome shotgun (WGS) entry which is preliminary data.</text>
</comment>
<evidence type="ECO:0000256" key="4">
    <source>
        <dbReference type="ARBA" id="ARBA00022475"/>
    </source>
</evidence>
<reference evidence="14" key="1">
    <citation type="journal article" date="2014" name="Int. J. Syst. Evol. Microbiol.">
        <title>Complete genome sequence of Corynebacterium casei LMG S-19264T (=DSM 44701T), isolated from a smear-ripened cheese.</title>
        <authorList>
            <consortium name="US DOE Joint Genome Institute (JGI-PGF)"/>
            <person name="Walter F."/>
            <person name="Albersmeier A."/>
            <person name="Kalinowski J."/>
            <person name="Ruckert C."/>
        </authorList>
    </citation>
    <scope>NUCLEOTIDE SEQUENCE</scope>
    <source>
        <strain evidence="14">CGMCC 1.15320</strain>
    </source>
</reference>
<dbReference type="InterPro" id="IPR003439">
    <property type="entry name" value="ABC_transporter-like_ATP-bd"/>
</dbReference>
<dbReference type="GO" id="GO:0005886">
    <property type="term" value="C:plasma membrane"/>
    <property type="evidence" value="ECO:0007669"/>
    <property type="project" value="UniProtKB-SubCell"/>
</dbReference>
<evidence type="ECO:0000256" key="12">
    <source>
        <dbReference type="SAM" id="Phobius"/>
    </source>
</evidence>
<evidence type="ECO:0000256" key="11">
    <source>
        <dbReference type="ARBA" id="ARBA00023136"/>
    </source>
</evidence>
<dbReference type="EMBL" id="BMIF01000014">
    <property type="protein sequence ID" value="GGA78405.1"/>
    <property type="molecule type" value="Genomic_DNA"/>
</dbReference>
<dbReference type="Pfam" id="PF02653">
    <property type="entry name" value="BPD_transp_2"/>
    <property type="match status" value="1"/>
</dbReference>
<feature type="transmembrane region" description="Helical" evidence="12">
    <location>
        <begin position="740"/>
        <end position="759"/>
    </location>
</feature>
<feature type="transmembrane region" description="Helical" evidence="12">
    <location>
        <begin position="547"/>
        <end position="566"/>
    </location>
</feature>
<dbReference type="Pfam" id="PF00005">
    <property type="entry name" value="ABC_tran"/>
    <property type="match status" value="2"/>
</dbReference>
<evidence type="ECO:0000256" key="6">
    <source>
        <dbReference type="ARBA" id="ARBA00022692"/>
    </source>
</evidence>
<comment type="subcellular location">
    <subcellularLocation>
        <location evidence="1">Cell membrane</location>
        <topology evidence="1">Multi-pass membrane protein</topology>
    </subcellularLocation>
</comment>
<dbReference type="InterPro" id="IPR050107">
    <property type="entry name" value="ABC_carbohydrate_import_ATPase"/>
</dbReference>
<reference evidence="14" key="2">
    <citation type="submission" date="2020-09" db="EMBL/GenBank/DDBJ databases">
        <authorList>
            <person name="Sun Q."/>
            <person name="Zhou Y."/>
        </authorList>
    </citation>
    <scope>NUCLEOTIDE SEQUENCE</scope>
    <source>
        <strain evidence="14">CGMCC 1.15320</strain>
    </source>
</reference>
<dbReference type="GO" id="GO:0022857">
    <property type="term" value="F:transmembrane transporter activity"/>
    <property type="evidence" value="ECO:0007669"/>
    <property type="project" value="InterPro"/>
</dbReference>
<dbReference type="InterPro" id="IPR003593">
    <property type="entry name" value="AAA+_ATPase"/>
</dbReference>
<dbReference type="SMART" id="SM00382">
    <property type="entry name" value="AAA"/>
    <property type="match status" value="2"/>
</dbReference>
<dbReference type="InterPro" id="IPR017871">
    <property type="entry name" value="ABC_transporter-like_CS"/>
</dbReference>
<evidence type="ECO:0000313" key="15">
    <source>
        <dbReference type="Proteomes" id="UP000636264"/>
    </source>
</evidence>
<dbReference type="Proteomes" id="UP000636264">
    <property type="component" value="Unassembled WGS sequence"/>
</dbReference>
<keyword evidence="7" id="KW-0677">Repeat</keyword>
<dbReference type="PROSITE" id="PS00211">
    <property type="entry name" value="ABC_TRANSPORTER_1"/>
    <property type="match status" value="1"/>
</dbReference>
<feature type="transmembrane region" description="Helical" evidence="12">
    <location>
        <begin position="766"/>
        <end position="787"/>
    </location>
</feature>
<feature type="transmembrane region" description="Helical" evidence="12">
    <location>
        <begin position="660"/>
        <end position="680"/>
    </location>
</feature>
<gene>
    <name evidence="14" type="ORF">GCM10011385_35700</name>
</gene>
<feature type="transmembrane region" description="Helical" evidence="12">
    <location>
        <begin position="711"/>
        <end position="728"/>
    </location>
</feature>
<feature type="transmembrane region" description="Helical" evidence="12">
    <location>
        <begin position="516"/>
        <end position="535"/>
    </location>
</feature>
<keyword evidence="6 12" id="KW-0812">Transmembrane</keyword>
<proteinExistence type="inferred from homology"/>
<evidence type="ECO:0000256" key="9">
    <source>
        <dbReference type="ARBA" id="ARBA00022840"/>
    </source>
</evidence>
<protein>
    <recommendedName>
        <fullName evidence="13">ABC transporter domain-containing protein</fullName>
    </recommendedName>
</protein>